<accession>A0A7S4GKX2</accession>
<proteinExistence type="predicted"/>
<gene>
    <name evidence="3" type="ORF">EGYM00163_LOCUS51166</name>
</gene>
<reference evidence="3" key="1">
    <citation type="submission" date="2021-01" db="EMBL/GenBank/DDBJ databases">
        <authorList>
            <person name="Corre E."/>
            <person name="Pelletier E."/>
            <person name="Niang G."/>
            <person name="Scheremetjew M."/>
            <person name="Finn R."/>
            <person name="Kale V."/>
            <person name="Holt S."/>
            <person name="Cochrane G."/>
            <person name="Meng A."/>
            <person name="Brown T."/>
            <person name="Cohen L."/>
        </authorList>
    </citation>
    <scope>NUCLEOTIDE SEQUENCE</scope>
    <source>
        <strain evidence="3">CCMP1594</strain>
    </source>
</reference>
<feature type="compositionally biased region" description="Polar residues" evidence="1">
    <location>
        <begin position="75"/>
        <end position="89"/>
    </location>
</feature>
<evidence type="ECO:0000313" key="3">
    <source>
        <dbReference type="EMBL" id="CAE0840029.1"/>
    </source>
</evidence>
<keyword evidence="2" id="KW-1133">Transmembrane helix</keyword>
<keyword evidence="2" id="KW-0472">Membrane</keyword>
<feature type="region of interest" description="Disordered" evidence="1">
    <location>
        <begin position="71"/>
        <end position="100"/>
    </location>
</feature>
<evidence type="ECO:0000256" key="2">
    <source>
        <dbReference type="SAM" id="Phobius"/>
    </source>
</evidence>
<organism evidence="3">
    <name type="scientific">Eutreptiella gymnastica</name>
    <dbReference type="NCBI Taxonomy" id="73025"/>
    <lineage>
        <taxon>Eukaryota</taxon>
        <taxon>Discoba</taxon>
        <taxon>Euglenozoa</taxon>
        <taxon>Euglenida</taxon>
        <taxon>Spirocuta</taxon>
        <taxon>Euglenophyceae</taxon>
        <taxon>Eutreptiales</taxon>
        <taxon>Eutreptiaceae</taxon>
        <taxon>Eutreptiella</taxon>
    </lineage>
</organism>
<dbReference type="AlphaFoldDB" id="A0A7S4GKX2"/>
<feature type="transmembrane region" description="Helical" evidence="2">
    <location>
        <begin position="12"/>
        <end position="31"/>
    </location>
</feature>
<name>A0A7S4GKX2_9EUGL</name>
<protein>
    <submittedName>
        <fullName evidence="3">Uncharacterized protein</fullName>
    </submittedName>
</protein>
<evidence type="ECO:0000256" key="1">
    <source>
        <dbReference type="SAM" id="MobiDB-lite"/>
    </source>
</evidence>
<dbReference type="EMBL" id="HBJA01149050">
    <property type="protein sequence ID" value="CAE0840029.1"/>
    <property type="molecule type" value="Transcribed_RNA"/>
</dbReference>
<keyword evidence="2" id="KW-0812">Transmembrane</keyword>
<sequence>MLHEICSSRPFQLLLIIVILSIVFGGSFLKLRQASPPSARTDPPRETSVVEQLGTLQRLRVEHKNFQDHYAAGSSHDNFSHSGATSHTIPSPVPGKDSTPVSTQDIAPIFGVQELGSAPNMPWLQRQHWYIRDKQRVAAFQREPGLQRLRRIFANMVSGKEEIHAVTHQHLVLPSQRISFQDFLASPPTPYPINSPPARLRYNIDGGYMWHRAPDVHLPFYPYIHILSFFKICDFVWAVCCEHYCNHSEFDARTITNRSLVYWQQQNEDVWRLEQRLPLINAHFFLMAHEVDNIILTKTILESPKILKIFAVHCNSSFYHPKVIPLPLGISKDVSYQLMEFDSLRSTVGTPSQLLQALFTMDRRGSVRHHRRIGPLRFMKLNNVIPKSTNPAVRMDLKTWVATMKTHKYQASPSGSGLDAYRTWETLVQGRVPVVPITLPRELFDELPVIRQVWHNISERSLMAHWESMQRSHFNFAQAWMPWWVTYILLECLAIA</sequence>